<evidence type="ECO:0000256" key="1">
    <source>
        <dbReference type="ARBA" id="ARBA00022664"/>
    </source>
</evidence>
<feature type="compositionally biased region" description="Acidic residues" evidence="3">
    <location>
        <begin position="178"/>
        <end position="189"/>
    </location>
</feature>
<dbReference type="Proteomes" id="UP000765509">
    <property type="component" value="Unassembled WGS sequence"/>
</dbReference>
<evidence type="ECO:0000256" key="2">
    <source>
        <dbReference type="PROSITE-ProRule" id="PRU00047"/>
    </source>
</evidence>
<comment type="caution">
    <text evidence="5">The sequence shown here is derived from an EMBL/GenBank/DDBJ whole genome shotgun (WGS) entry which is preliminary data.</text>
</comment>
<dbReference type="EMBL" id="AVOT02014089">
    <property type="protein sequence ID" value="MBW0497274.1"/>
    <property type="molecule type" value="Genomic_DNA"/>
</dbReference>
<dbReference type="PROSITE" id="PS50158">
    <property type="entry name" value="ZF_CCHC"/>
    <property type="match status" value="1"/>
</dbReference>
<keyword evidence="2" id="KW-0479">Metal-binding</keyword>
<dbReference type="GO" id="GO:0008270">
    <property type="term" value="F:zinc ion binding"/>
    <property type="evidence" value="ECO:0007669"/>
    <property type="project" value="UniProtKB-KW"/>
</dbReference>
<dbReference type="InterPro" id="IPR036875">
    <property type="entry name" value="Znf_CCHC_sf"/>
</dbReference>
<feature type="domain" description="CCHC-type" evidence="4">
    <location>
        <begin position="149"/>
        <end position="164"/>
    </location>
</feature>
<protein>
    <recommendedName>
        <fullName evidence="4">CCHC-type domain-containing protein</fullName>
    </recommendedName>
</protein>
<evidence type="ECO:0000313" key="5">
    <source>
        <dbReference type="EMBL" id="MBW0497274.1"/>
    </source>
</evidence>
<name>A0A9Q3HC30_9BASI</name>
<organism evidence="5 6">
    <name type="scientific">Austropuccinia psidii MF-1</name>
    <dbReference type="NCBI Taxonomy" id="1389203"/>
    <lineage>
        <taxon>Eukaryota</taxon>
        <taxon>Fungi</taxon>
        <taxon>Dikarya</taxon>
        <taxon>Basidiomycota</taxon>
        <taxon>Pucciniomycotina</taxon>
        <taxon>Pucciniomycetes</taxon>
        <taxon>Pucciniales</taxon>
        <taxon>Sphaerophragmiaceae</taxon>
        <taxon>Austropuccinia</taxon>
    </lineage>
</organism>
<accession>A0A9Q3HC30</accession>
<feature type="compositionally biased region" description="Basic and acidic residues" evidence="3">
    <location>
        <begin position="197"/>
        <end position="214"/>
    </location>
</feature>
<reference evidence="5" key="1">
    <citation type="submission" date="2021-03" db="EMBL/GenBank/DDBJ databases">
        <title>Draft genome sequence of rust myrtle Austropuccinia psidii MF-1, a brazilian biotype.</title>
        <authorList>
            <person name="Quecine M.C."/>
            <person name="Pachon D.M.R."/>
            <person name="Bonatelli M.L."/>
            <person name="Correr F.H."/>
            <person name="Franceschini L.M."/>
            <person name="Leite T.F."/>
            <person name="Margarido G.R.A."/>
            <person name="Almeida C.A."/>
            <person name="Ferrarezi J.A."/>
            <person name="Labate C.A."/>
        </authorList>
    </citation>
    <scope>NUCLEOTIDE SEQUENCE</scope>
    <source>
        <strain evidence="5">MF-1</strain>
    </source>
</reference>
<sequence length="214" mass="25494">MKEILGRRKWSWWKSQIIQSYSNGTWIWQKIMSFENDKYSVEKDPYEWCLRQSKRLQAINPQINIHIRNQKLLTQMPGEPEHAIKFRLNQIFTLADISYTLQDIKNRTNIGKDSQYKRNSFKKKQPFRVDFKYKPKERVAEVTNRKDSCHNCGSTGHYANYCPKAKKKDYSIEKVTEEEYPTEDSESDSMGDAVQGKSDEYQDPKEELLVKYQE</sequence>
<keyword evidence="2" id="KW-0863">Zinc-finger</keyword>
<dbReference type="GO" id="GO:0006397">
    <property type="term" value="P:mRNA processing"/>
    <property type="evidence" value="ECO:0007669"/>
    <property type="project" value="UniProtKB-KW"/>
</dbReference>
<evidence type="ECO:0000259" key="4">
    <source>
        <dbReference type="PROSITE" id="PS50158"/>
    </source>
</evidence>
<keyword evidence="2" id="KW-0862">Zinc</keyword>
<feature type="region of interest" description="Disordered" evidence="3">
    <location>
        <begin position="173"/>
        <end position="214"/>
    </location>
</feature>
<dbReference type="SUPFAM" id="SSF57756">
    <property type="entry name" value="Retrovirus zinc finger-like domains"/>
    <property type="match status" value="1"/>
</dbReference>
<dbReference type="AlphaFoldDB" id="A0A9Q3HC30"/>
<dbReference type="SMART" id="SM00343">
    <property type="entry name" value="ZnF_C2HC"/>
    <property type="match status" value="1"/>
</dbReference>
<keyword evidence="6" id="KW-1185">Reference proteome</keyword>
<dbReference type="InterPro" id="IPR001878">
    <property type="entry name" value="Znf_CCHC"/>
</dbReference>
<gene>
    <name evidence="5" type="ORF">O181_036989</name>
</gene>
<evidence type="ECO:0000256" key="3">
    <source>
        <dbReference type="SAM" id="MobiDB-lite"/>
    </source>
</evidence>
<proteinExistence type="predicted"/>
<dbReference type="GO" id="GO:0003676">
    <property type="term" value="F:nucleic acid binding"/>
    <property type="evidence" value="ECO:0007669"/>
    <property type="project" value="InterPro"/>
</dbReference>
<keyword evidence="1" id="KW-0507">mRNA processing</keyword>
<evidence type="ECO:0000313" key="6">
    <source>
        <dbReference type="Proteomes" id="UP000765509"/>
    </source>
</evidence>
<dbReference type="Gene3D" id="4.10.60.10">
    <property type="entry name" value="Zinc finger, CCHC-type"/>
    <property type="match status" value="1"/>
</dbReference>
<dbReference type="Pfam" id="PF00098">
    <property type="entry name" value="zf-CCHC"/>
    <property type="match status" value="1"/>
</dbReference>